<evidence type="ECO:0000313" key="2">
    <source>
        <dbReference type="Proteomes" id="UP001476247"/>
    </source>
</evidence>
<reference evidence="1 2" key="1">
    <citation type="submission" date="2024-04" db="EMBL/GenBank/DDBJ databases">
        <title>genome sequences of Mucor flavus KT1a and Helicostylum pulchrum KT1b strains isolation_sourced from the surface of a dry-aged beef.</title>
        <authorList>
            <person name="Toyotome T."/>
            <person name="Hosono M."/>
            <person name="Torimaru M."/>
            <person name="Fukuda K."/>
            <person name="Mikami N."/>
        </authorList>
    </citation>
    <scope>NUCLEOTIDE SEQUENCE [LARGE SCALE GENOMIC DNA]</scope>
    <source>
        <strain evidence="1 2">KT1b</strain>
    </source>
</reference>
<evidence type="ECO:0000313" key="1">
    <source>
        <dbReference type="EMBL" id="GAA5801528.1"/>
    </source>
</evidence>
<proteinExistence type="predicted"/>
<dbReference type="SUPFAM" id="SSF53098">
    <property type="entry name" value="Ribonuclease H-like"/>
    <property type="match status" value="1"/>
</dbReference>
<dbReference type="InterPro" id="IPR012337">
    <property type="entry name" value="RNaseH-like_sf"/>
</dbReference>
<protein>
    <submittedName>
        <fullName evidence="1">Uncharacterized protein</fullName>
    </submittedName>
</protein>
<organism evidence="1 2">
    <name type="scientific">Helicostylum pulchrum</name>
    <dbReference type="NCBI Taxonomy" id="562976"/>
    <lineage>
        <taxon>Eukaryota</taxon>
        <taxon>Fungi</taxon>
        <taxon>Fungi incertae sedis</taxon>
        <taxon>Mucoromycota</taxon>
        <taxon>Mucoromycotina</taxon>
        <taxon>Mucoromycetes</taxon>
        <taxon>Mucorales</taxon>
        <taxon>Mucorineae</taxon>
        <taxon>Mucoraceae</taxon>
        <taxon>Helicostylum</taxon>
    </lineage>
</organism>
<comment type="caution">
    <text evidence="1">The sequence shown here is derived from an EMBL/GenBank/DDBJ whole genome shotgun (WGS) entry which is preliminary data.</text>
</comment>
<accession>A0ABP9Y3X9</accession>
<dbReference type="Proteomes" id="UP001476247">
    <property type="component" value="Unassembled WGS sequence"/>
</dbReference>
<keyword evidence="2" id="KW-1185">Reference proteome</keyword>
<name>A0ABP9Y3X9_9FUNG</name>
<sequence length="107" mass="12096">MGNDLGKLFMEVLEDYEIKNNLFCLTTDNASNNGKLADYLEDMAERDSSFKFKRNENLISCLAHVINIVCHDLIDKGLQSGAPIEDADMENVMKDVSDCFKKVSDRI</sequence>
<gene>
    <name evidence="1" type="ORF">HPULCUR_006976</name>
</gene>
<dbReference type="EMBL" id="BAABUJ010000019">
    <property type="protein sequence ID" value="GAA5801528.1"/>
    <property type="molecule type" value="Genomic_DNA"/>
</dbReference>